<feature type="compositionally biased region" description="Basic residues" evidence="1">
    <location>
        <begin position="36"/>
        <end position="45"/>
    </location>
</feature>
<dbReference type="EMBL" id="JARQWQ010000016">
    <property type="protein sequence ID" value="KAK2566568.1"/>
    <property type="molecule type" value="Genomic_DNA"/>
</dbReference>
<organism evidence="2 3">
    <name type="scientific">Acropora cervicornis</name>
    <name type="common">Staghorn coral</name>
    <dbReference type="NCBI Taxonomy" id="6130"/>
    <lineage>
        <taxon>Eukaryota</taxon>
        <taxon>Metazoa</taxon>
        <taxon>Cnidaria</taxon>
        <taxon>Anthozoa</taxon>
        <taxon>Hexacorallia</taxon>
        <taxon>Scleractinia</taxon>
        <taxon>Astrocoeniina</taxon>
        <taxon>Acroporidae</taxon>
        <taxon>Acropora</taxon>
    </lineage>
</organism>
<feature type="non-terminal residue" evidence="2">
    <location>
        <position position="1"/>
    </location>
</feature>
<reference evidence="2" key="2">
    <citation type="journal article" date="2023" name="Science">
        <title>Genomic signatures of disease resistance in endangered staghorn corals.</title>
        <authorList>
            <person name="Vollmer S.V."/>
            <person name="Selwyn J.D."/>
            <person name="Despard B.A."/>
            <person name="Roesel C.L."/>
        </authorList>
    </citation>
    <scope>NUCLEOTIDE SEQUENCE</scope>
    <source>
        <strain evidence="2">K2</strain>
    </source>
</reference>
<proteinExistence type="predicted"/>
<accession>A0AAD9V9T4</accession>
<feature type="region of interest" description="Disordered" evidence="1">
    <location>
        <begin position="177"/>
        <end position="203"/>
    </location>
</feature>
<feature type="region of interest" description="Disordered" evidence="1">
    <location>
        <begin position="17"/>
        <end position="92"/>
    </location>
</feature>
<reference evidence="2" key="1">
    <citation type="journal article" date="2023" name="G3 (Bethesda)">
        <title>Whole genome assembly and annotation of the endangered Caribbean coral Acropora cervicornis.</title>
        <authorList>
            <person name="Selwyn J.D."/>
            <person name="Vollmer S.V."/>
        </authorList>
    </citation>
    <scope>NUCLEOTIDE SEQUENCE</scope>
    <source>
        <strain evidence="2">K2</strain>
    </source>
</reference>
<protein>
    <submittedName>
        <fullName evidence="2">Uncharacterized protein</fullName>
    </submittedName>
</protein>
<dbReference type="AlphaFoldDB" id="A0AAD9V9T4"/>
<evidence type="ECO:0000256" key="1">
    <source>
        <dbReference type="SAM" id="MobiDB-lite"/>
    </source>
</evidence>
<dbReference type="Proteomes" id="UP001249851">
    <property type="component" value="Unassembled WGS sequence"/>
</dbReference>
<feature type="compositionally biased region" description="Polar residues" evidence="1">
    <location>
        <begin position="50"/>
        <end position="67"/>
    </location>
</feature>
<gene>
    <name evidence="2" type="ORF">P5673_009198</name>
</gene>
<comment type="caution">
    <text evidence="2">The sequence shown here is derived from an EMBL/GenBank/DDBJ whole genome shotgun (WGS) entry which is preliminary data.</text>
</comment>
<keyword evidence="3" id="KW-1185">Reference proteome</keyword>
<evidence type="ECO:0000313" key="3">
    <source>
        <dbReference type="Proteomes" id="UP001249851"/>
    </source>
</evidence>
<sequence>LHPGERVWLPDKKAEGTVVDKAGTPGSYIVETPKGQLRRNRRHLNRLPETPNTDTSTALSSPSPDVQTATSPEPTAPATPVAPRRTTRSGREIRLPERFKDLSVHLLPKVGEDGYSLQARVKTVKWTYIWNMKPIKHFPGAGPEGDDEVLGQGGPSRNPNAVVCTSYRSSNQVTCKKGGSSVTCTTQPPTVTRDDQDKGPTPRGEYLIGRRYIHWRYNIEWYNLFPKKEDNSGYYSYTQSTKTGRSHMGLHPGSVSEGCVTVKESTCWGNIRSVIDSGTMQYRGSSYSGFLYVK</sequence>
<feature type="compositionally biased region" description="Low complexity" evidence="1">
    <location>
        <begin position="68"/>
        <end position="84"/>
    </location>
</feature>
<feature type="compositionally biased region" description="Polar residues" evidence="1">
    <location>
        <begin position="177"/>
        <end position="190"/>
    </location>
</feature>
<name>A0AAD9V9T4_ACRCE</name>
<evidence type="ECO:0000313" key="2">
    <source>
        <dbReference type="EMBL" id="KAK2566568.1"/>
    </source>
</evidence>